<dbReference type="Gene3D" id="3.60.15.10">
    <property type="entry name" value="Ribonuclease Z/Hydroxyacylglutathione hydrolase-like"/>
    <property type="match status" value="1"/>
</dbReference>
<dbReference type="Pfam" id="PF07521">
    <property type="entry name" value="RMMBL"/>
    <property type="match status" value="1"/>
</dbReference>
<dbReference type="InterPro" id="IPR011108">
    <property type="entry name" value="RMMBL"/>
</dbReference>
<dbReference type="InterPro" id="IPR050698">
    <property type="entry name" value="MBL"/>
</dbReference>
<dbReference type="SUPFAM" id="SSF56281">
    <property type="entry name" value="Metallo-hydrolase/oxidoreductase"/>
    <property type="match status" value="1"/>
</dbReference>
<evidence type="ECO:0000259" key="2">
    <source>
        <dbReference type="SMART" id="SM00849"/>
    </source>
</evidence>
<organism evidence="4 5">
    <name type="scientific">Idiomarina baltica OS145</name>
    <dbReference type="NCBI Taxonomy" id="314276"/>
    <lineage>
        <taxon>Bacteria</taxon>
        <taxon>Pseudomonadati</taxon>
        <taxon>Pseudomonadota</taxon>
        <taxon>Gammaproteobacteria</taxon>
        <taxon>Alteromonadales</taxon>
        <taxon>Idiomarinaceae</taxon>
        <taxon>Idiomarina</taxon>
    </lineage>
</organism>
<dbReference type="Gene3D" id="3.40.50.10890">
    <property type="match status" value="1"/>
</dbReference>
<feature type="domain" description="Beta-Casp" evidence="3">
    <location>
        <begin position="242"/>
        <end position="375"/>
    </location>
</feature>
<dbReference type="SMART" id="SM00849">
    <property type="entry name" value="Lactamase_B"/>
    <property type="match status" value="1"/>
</dbReference>
<dbReference type="RefSeq" id="WP_006955967.1">
    <property type="nucleotide sequence ID" value="NZ_CH672406.1"/>
</dbReference>
<dbReference type="Pfam" id="PF00753">
    <property type="entry name" value="Lactamase_B"/>
    <property type="match status" value="1"/>
</dbReference>
<comment type="caution">
    <text evidence="4">The sequence shown here is derived from an EMBL/GenBank/DDBJ whole genome shotgun (WGS) entry which is preliminary data.</text>
</comment>
<dbReference type="CDD" id="cd16295">
    <property type="entry name" value="TTHA0252-CPSF-like_MBL-fold"/>
    <property type="match status" value="1"/>
</dbReference>
<dbReference type="InterPro" id="IPR036866">
    <property type="entry name" value="RibonucZ/Hydroxyglut_hydro"/>
</dbReference>
<keyword evidence="5" id="KW-1185">Reference proteome</keyword>
<keyword evidence="4" id="KW-0540">Nuclease</keyword>
<accession>A0ABM9WM28</accession>
<name>A0ABM9WM28_9GAMM</name>
<protein>
    <submittedName>
        <fullName evidence="4">Predicted exonuclease of the beta-lactamase fold</fullName>
    </submittedName>
</protein>
<evidence type="ECO:0000256" key="1">
    <source>
        <dbReference type="ARBA" id="ARBA00022801"/>
    </source>
</evidence>
<evidence type="ECO:0000313" key="4">
    <source>
        <dbReference type="EMBL" id="EAQ31989.1"/>
    </source>
</evidence>
<proteinExistence type="predicted"/>
<dbReference type="Pfam" id="PF10996">
    <property type="entry name" value="Beta-Casp"/>
    <property type="match status" value="1"/>
</dbReference>
<feature type="domain" description="Metallo-beta-lactamase" evidence="2">
    <location>
        <begin position="24"/>
        <end position="230"/>
    </location>
</feature>
<keyword evidence="4" id="KW-0269">Exonuclease</keyword>
<dbReference type="InterPro" id="IPR001279">
    <property type="entry name" value="Metallo-B-lactamas"/>
</dbReference>
<sequence>MSELSIEWPIHLTHLGGTWQVTGSCHLWHLNAQQTVMIDCGAFQGITQEDDLTPYVDVDSLAAVFITHAHLDHVGRLPQLLALGYRGPIYCTAATLALMQLVLGDSLQLAGIRDESALTAFNTLLARHVVLCEYGQTVDVLPSLSVTFEEAGHILGSSYLCFDIKSLHKRVVFSGDLGCRNSPLINDPTPLKRADLLVLESTYGDRSHGDRSQRTQQLESIIKRAVVDGGAILIPAFSIGRTQELLYEFEQIWHQHACSKDTDFPEIVIDSPMANKVTDIYQHHEALWDATSRSRQAHGRHPLDFSHAHPVDEHSLHLALVNRLKSTAEPVIVIAGSGMCTGGRIINYLDALIEDPRTDLLFVGYQAQGTLGEQIQRAATGDVVTINQQKRKVNAQVYSLTGYSAHADQDELLAFIGNAEFPVQAVRLVHGSAPAQHTLAEKIRQQFSIPVTTTVATEKP</sequence>
<dbReference type="Proteomes" id="UP000016543">
    <property type="component" value="Unassembled WGS sequence"/>
</dbReference>
<evidence type="ECO:0000313" key="5">
    <source>
        <dbReference type="Proteomes" id="UP000016543"/>
    </source>
</evidence>
<dbReference type="PANTHER" id="PTHR11203">
    <property type="entry name" value="CLEAVAGE AND POLYADENYLATION SPECIFICITY FACTOR FAMILY MEMBER"/>
    <property type="match status" value="1"/>
</dbReference>
<dbReference type="EMBL" id="AAMX01000009">
    <property type="protein sequence ID" value="EAQ31989.1"/>
    <property type="molecule type" value="Genomic_DNA"/>
</dbReference>
<gene>
    <name evidence="4" type="ORF">OS145_06927</name>
</gene>
<dbReference type="PANTHER" id="PTHR11203:SF37">
    <property type="entry name" value="INTEGRATOR COMPLEX SUBUNIT 11"/>
    <property type="match status" value="1"/>
</dbReference>
<dbReference type="GO" id="GO:0004527">
    <property type="term" value="F:exonuclease activity"/>
    <property type="evidence" value="ECO:0007669"/>
    <property type="project" value="UniProtKB-KW"/>
</dbReference>
<keyword evidence="1" id="KW-0378">Hydrolase</keyword>
<reference evidence="4 5" key="1">
    <citation type="submission" date="2006-01" db="EMBL/GenBank/DDBJ databases">
        <authorList>
            <person name="Brettar I."/>
            <person name="Hofle M."/>
            <person name="Ferriera S."/>
            <person name="Johnson J."/>
            <person name="Kravitz S."/>
            <person name="Halpern A."/>
            <person name="Remington K."/>
            <person name="Beeson K."/>
            <person name="Tran B."/>
            <person name="Rogers Y.-H."/>
            <person name="Friedman R."/>
            <person name="Venter J.C."/>
        </authorList>
    </citation>
    <scope>NUCLEOTIDE SEQUENCE [LARGE SCALE GENOMIC DNA]</scope>
    <source>
        <strain evidence="4 5">OS145</strain>
    </source>
</reference>
<dbReference type="InterPro" id="IPR022712">
    <property type="entry name" value="Beta_Casp"/>
</dbReference>
<dbReference type="SMART" id="SM01027">
    <property type="entry name" value="Beta-Casp"/>
    <property type="match status" value="1"/>
</dbReference>
<evidence type="ECO:0000259" key="3">
    <source>
        <dbReference type="SMART" id="SM01027"/>
    </source>
</evidence>